<evidence type="ECO:0000313" key="6">
    <source>
        <dbReference type="EMBL" id="PIR92890.1"/>
    </source>
</evidence>
<dbReference type="GO" id="GO:0046872">
    <property type="term" value="F:metal ion binding"/>
    <property type="evidence" value="ECO:0007669"/>
    <property type="project" value="InterPro"/>
</dbReference>
<comment type="caution">
    <text evidence="6">The sequence shown here is derived from an EMBL/GenBank/DDBJ whole genome shotgun (WGS) entry which is preliminary data.</text>
</comment>
<evidence type="ECO:0000313" key="7">
    <source>
        <dbReference type="Proteomes" id="UP000228626"/>
    </source>
</evidence>
<proteinExistence type="predicted"/>
<reference evidence="7" key="1">
    <citation type="submission" date="2017-09" db="EMBL/GenBank/DDBJ databases">
        <title>Depth-based differentiation of microbial function through sediment-hosted aquifers and enrichment of novel symbionts in the deep terrestrial subsurface.</title>
        <authorList>
            <person name="Probst A.J."/>
            <person name="Ladd B."/>
            <person name="Jarett J.K."/>
            <person name="Geller-Mcgrath D.E."/>
            <person name="Sieber C.M.K."/>
            <person name="Emerson J.B."/>
            <person name="Anantharaman K."/>
            <person name="Thomas B.C."/>
            <person name="Malmstrom R."/>
            <person name="Stieglmeier M."/>
            <person name="Klingl A."/>
            <person name="Woyke T."/>
            <person name="Ryan C.M."/>
            <person name="Banfield J.F."/>
        </authorList>
    </citation>
    <scope>NUCLEOTIDE SEQUENCE [LARGE SCALE GENOMIC DNA]</scope>
</reference>
<dbReference type="InterPro" id="IPR011095">
    <property type="entry name" value="Dala_Dala_lig_C"/>
</dbReference>
<dbReference type="PROSITE" id="PS50975">
    <property type="entry name" value="ATP_GRASP"/>
    <property type="match status" value="2"/>
</dbReference>
<dbReference type="PANTHER" id="PTHR43585:SF2">
    <property type="entry name" value="ATP-GRASP ENZYME FSQD"/>
    <property type="match status" value="1"/>
</dbReference>
<dbReference type="Gene3D" id="3.30.1490.20">
    <property type="entry name" value="ATP-grasp fold, A domain"/>
    <property type="match status" value="1"/>
</dbReference>
<dbReference type="AlphaFoldDB" id="A0A2H0V3H9"/>
<dbReference type="GO" id="GO:0008716">
    <property type="term" value="F:D-alanine-D-alanine ligase activity"/>
    <property type="evidence" value="ECO:0007669"/>
    <property type="project" value="InterPro"/>
</dbReference>
<feature type="domain" description="ATP-grasp" evidence="5">
    <location>
        <begin position="585"/>
        <end position="798"/>
    </location>
</feature>
<dbReference type="InterPro" id="IPR013815">
    <property type="entry name" value="ATP_grasp_subdomain_1"/>
</dbReference>
<dbReference type="PANTHER" id="PTHR43585">
    <property type="entry name" value="FUMIPYRROLE BIOSYNTHESIS PROTEIN C"/>
    <property type="match status" value="1"/>
</dbReference>
<organism evidence="6 7">
    <name type="scientific">Candidatus Falkowbacteria bacterium CG10_big_fil_rev_8_21_14_0_10_43_10</name>
    <dbReference type="NCBI Taxonomy" id="1974567"/>
    <lineage>
        <taxon>Bacteria</taxon>
        <taxon>Candidatus Falkowiibacteriota</taxon>
    </lineage>
</organism>
<dbReference type="Gene3D" id="3.30.470.20">
    <property type="entry name" value="ATP-grasp fold, B domain"/>
    <property type="match status" value="2"/>
</dbReference>
<evidence type="ECO:0000256" key="1">
    <source>
        <dbReference type="ARBA" id="ARBA00022598"/>
    </source>
</evidence>
<dbReference type="Pfam" id="PF07478">
    <property type="entry name" value="Dala_Dala_lig_C"/>
    <property type="match status" value="1"/>
</dbReference>
<keyword evidence="2 4" id="KW-0547">Nucleotide-binding</keyword>
<keyword evidence="3 4" id="KW-0067">ATP-binding</keyword>
<keyword evidence="1" id="KW-0436">Ligase</keyword>
<dbReference type="Pfam" id="PF18603">
    <property type="entry name" value="LAL_C2"/>
    <property type="match status" value="1"/>
</dbReference>
<sequence length="818" mass="92670">MEKKEKMEVNGMKNGNGAFAGKTMLLVNTGSIKKRFILQKLKKLGLKIVVLNKEKNWANEYVDSWILADTANHAESLQQVEKFIKDNRHIHIDGALTFWEDDVLLTSKITDKFNFIGIPFSVAKKARNKYLFRKFCEENGIKAPKNMLIKSARDLSCAADNFAFPVVLKPTYGSSSAFVVKAENKEEFYSTYEYIKKNISSKVESALSEGLDILVEEYIDGDEVDIDILLQNGKIKFWSITDNYKTREPFFVETGQAIPSSLPKKNQGELLELAELTLEKLGVQNGCVHFEAKISHTGPAPIEVNLRMGGDEVNSFVKGAWHVDLIEYAAKISLGIYFNKIKKKEEPYEYLSGAYFLPDSSGILIKFDIAEKIKLNKNLEEFHLYKKIGDAVLVPPEGFEYIGWLTVAGENPLDAKDNLDDILKDIKFEVAKFDPDSSIGKTLRKSRFSMASMNKELLQGAAKIERFRRISIKNQRNLHIGIAGNIFQEETGAIEAELSAIGRDVESALNERGYKTTFFDFNNLAKTFAELKDSNVDLVFNVCESINNSSLLKPHAAAIFDLLQIPYTGSNPFTLGLCIDKIRVKKLLSYHGIPTPKWDYAYSINDEIDSGLKYPLIVKPANNDSSIGITNDSVVTNEKELRAQLEKVIVGLGSPALVEEYIDGDEYDVPIIGSEEDDLRVLPLSRSIFDKLPENYWHIYSFEAKWTDNPAYKSIIMEEPSKSSNKKLESLITEIALDTYNILDCHDYGRVEIKVDKHDNPYILELNPNPHINFKNRLPQVAKLAGMDYGDFLEEIIRMTVKRYKNKPNYYHLQTGLM</sequence>
<dbReference type="Gene3D" id="3.40.50.20">
    <property type="match status" value="2"/>
</dbReference>
<evidence type="ECO:0000259" key="5">
    <source>
        <dbReference type="PROSITE" id="PS50975"/>
    </source>
</evidence>
<dbReference type="EMBL" id="PFAR01000045">
    <property type="protein sequence ID" value="PIR92890.1"/>
    <property type="molecule type" value="Genomic_DNA"/>
</dbReference>
<dbReference type="InterPro" id="IPR011761">
    <property type="entry name" value="ATP-grasp"/>
</dbReference>
<dbReference type="SUPFAM" id="SSF56059">
    <property type="entry name" value="Glutathione synthetase ATP-binding domain-like"/>
    <property type="match status" value="2"/>
</dbReference>
<evidence type="ECO:0000256" key="2">
    <source>
        <dbReference type="ARBA" id="ARBA00022741"/>
    </source>
</evidence>
<evidence type="ECO:0000256" key="3">
    <source>
        <dbReference type="ARBA" id="ARBA00022840"/>
    </source>
</evidence>
<evidence type="ECO:0000256" key="4">
    <source>
        <dbReference type="PROSITE-ProRule" id="PRU00409"/>
    </source>
</evidence>
<gene>
    <name evidence="6" type="ORF">COT99_03790</name>
</gene>
<dbReference type="Proteomes" id="UP000228626">
    <property type="component" value="Unassembled WGS sequence"/>
</dbReference>
<dbReference type="Pfam" id="PF13535">
    <property type="entry name" value="ATP-grasp_4"/>
    <property type="match status" value="1"/>
</dbReference>
<accession>A0A2H0V3H9</accession>
<dbReference type="GO" id="GO:0005524">
    <property type="term" value="F:ATP binding"/>
    <property type="evidence" value="ECO:0007669"/>
    <property type="project" value="UniProtKB-UniRule"/>
</dbReference>
<protein>
    <recommendedName>
        <fullName evidence="5">ATP-grasp domain-containing protein</fullName>
    </recommendedName>
</protein>
<dbReference type="InterPro" id="IPR052032">
    <property type="entry name" value="ATP-dep_AA_Ligase"/>
</dbReference>
<dbReference type="InterPro" id="IPR040570">
    <property type="entry name" value="LAL_C2"/>
</dbReference>
<name>A0A2H0V3H9_9BACT</name>
<feature type="domain" description="ATP-grasp" evidence="5">
    <location>
        <begin position="133"/>
        <end position="334"/>
    </location>
</feature>